<feature type="domain" description="Histidine-specific methyltransferase SAM-dependent" evidence="5">
    <location>
        <begin position="102"/>
        <end position="351"/>
    </location>
</feature>
<feature type="region of interest" description="Disordered" evidence="4">
    <location>
        <begin position="1"/>
        <end position="40"/>
    </location>
</feature>
<dbReference type="GO" id="GO:0032259">
    <property type="term" value="P:methylation"/>
    <property type="evidence" value="ECO:0007669"/>
    <property type="project" value="UniProtKB-KW"/>
</dbReference>
<dbReference type="Gene3D" id="3.40.50.150">
    <property type="entry name" value="Vaccinia Virus protein VP39"/>
    <property type="match status" value="1"/>
</dbReference>
<comment type="caution">
    <text evidence="6">The sequence shown here is derived from an EMBL/GenBank/DDBJ whole genome shotgun (WGS) entry which is preliminary data.</text>
</comment>
<reference evidence="6 7" key="1">
    <citation type="submission" date="2017-06" db="EMBL/GenBank/DDBJ databases">
        <title>Comparative genomic analysis of Ambrosia Fusariam Clade fungi.</title>
        <authorList>
            <person name="Stajich J.E."/>
            <person name="Carrillo J."/>
            <person name="Kijimoto T."/>
            <person name="Eskalen A."/>
            <person name="O'Donnell K."/>
            <person name="Kasson M."/>
        </authorList>
    </citation>
    <scope>NUCLEOTIDE SEQUENCE [LARGE SCALE GENOMIC DNA]</scope>
    <source>
        <strain evidence="6 7">NRRL62606</strain>
    </source>
</reference>
<evidence type="ECO:0000313" key="6">
    <source>
        <dbReference type="EMBL" id="RSL77343.1"/>
    </source>
</evidence>
<name>A0A428RIG8_9HYPO</name>
<keyword evidence="3" id="KW-0949">S-adenosyl-L-methionine</keyword>
<accession>A0A428RIG8</accession>
<evidence type="ECO:0000256" key="3">
    <source>
        <dbReference type="ARBA" id="ARBA00022691"/>
    </source>
</evidence>
<evidence type="ECO:0000256" key="1">
    <source>
        <dbReference type="ARBA" id="ARBA00022603"/>
    </source>
</evidence>
<dbReference type="InterPro" id="IPR019257">
    <property type="entry name" value="MeTrfase_dom"/>
</dbReference>
<protein>
    <recommendedName>
        <fullName evidence="5">Histidine-specific methyltransferase SAM-dependent domain-containing protein</fullName>
    </recommendedName>
</protein>
<sequence>MSGYEEKITSTDPKTRVFKQDTPSEGEFHGSAPCTSLPRPLPQSLPCTSDLLPPKKGQVKDVIGRVLEKSTKDSLRRSLTEGTYLGKEIFYLGNAWPGGSNQTDGETEILKTLAPDIFSRLRAYPIIWIFELGAGDSTKMSILLDLFELEGIKCYYCRVDINEELQKKNVRQLNKKYTYVECSGLLGTFEHGLAMAAAQAGKKVITSLGSTLLNLDNSQALKNLRGSCRDNNMVIIGHQGPEAMTGRDGEELHRASYHTKEYNKFIRGALRTGNEALGKEVFKAGEWEIGCAITPKGPWSHDFIFYHQGEERFRAFSSKKFNEQEVSDMFKTVGAPSPEIHRHPKTAMRIYVADCLGD</sequence>
<keyword evidence="2" id="KW-0808">Transferase</keyword>
<dbReference type="Proteomes" id="UP000287972">
    <property type="component" value="Unassembled WGS sequence"/>
</dbReference>
<dbReference type="AlphaFoldDB" id="A0A428RIG8"/>
<dbReference type="Pfam" id="PF10017">
    <property type="entry name" value="Methyltransf_33"/>
    <property type="match status" value="1"/>
</dbReference>
<evidence type="ECO:0000256" key="4">
    <source>
        <dbReference type="SAM" id="MobiDB-lite"/>
    </source>
</evidence>
<dbReference type="InterPro" id="IPR029063">
    <property type="entry name" value="SAM-dependent_MTases_sf"/>
</dbReference>
<keyword evidence="1" id="KW-0489">Methyltransferase</keyword>
<organism evidence="6 7">
    <name type="scientific">Fusarium floridanum</name>
    <dbReference type="NCBI Taxonomy" id="1325733"/>
    <lineage>
        <taxon>Eukaryota</taxon>
        <taxon>Fungi</taxon>
        <taxon>Dikarya</taxon>
        <taxon>Ascomycota</taxon>
        <taxon>Pezizomycotina</taxon>
        <taxon>Sordariomycetes</taxon>
        <taxon>Hypocreomycetidae</taxon>
        <taxon>Hypocreales</taxon>
        <taxon>Nectriaceae</taxon>
        <taxon>Fusarium</taxon>
        <taxon>Fusarium solani species complex</taxon>
    </lineage>
</organism>
<proteinExistence type="predicted"/>
<dbReference type="PANTHER" id="PTHR43397">
    <property type="entry name" value="ERGOTHIONEINE BIOSYNTHESIS PROTEIN 1"/>
    <property type="match status" value="1"/>
</dbReference>
<dbReference type="PANTHER" id="PTHR43397:SF1">
    <property type="entry name" value="ERGOTHIONEINE BIOSYNTHESIS PROTEIN 1"/>
    <property type="match status" value="1"/>
</dbReference>
<dbReference type="InterPro" id="IPR051128">
    <property type="entry name" value="EgtD_Methyltrsf_superfamily"/>
</dbReference>
<dbReference type="EMBL" id="NKCL01000253">
    <property type="protein sequence ID" value="RSL77343.1"/>
    <property type="molecule type" value="Genomic_DNA"/>
</dbReference>
<gene>
    <name evidence="6" type="ORF">CEP51_009174</name>
</gene>
<evidence type="ECO:0000259" key="5">
    <source>
        <dbReference type="Pfam" id="PF10017"/>
    </source>
</evidence>
<keyword evidence="7" id="KW-1185">Reference proteome</keyword>
<evidence type="ECO:0000256" key="2">
    <source>
        <dbReference type="ARBA" id="ARBA00022679"/>
    </source>
</evidence>
<feature type="compositionally biased region" description="Basic and acidic residues" evidence="4">
    <location>
        <begin position="1"/>
        <end position="19"/>
    </location>
</feature>
<evidence type="ECO:0000313" key="7">
    <source>
        <dbReference type="Proteomes" id="UP000287972"/>
    </source>
</evidence>
<dbReference type="GO" id="GO:0008168">
    <property type="term" value="F:methyltransferase activity"/>
    <property type="evidence" value="ECO:0007669"/>
    <property type="project" value="UniProtKB-KW"/>
</dbReference>